<keyword evidence="2" id="KW-1185">Reference proteome</keyword>
<dbReference type="GeneID" id="61903415"/>
<protein>
    <submittedName>
        <fullName evidence="1">Uncharacterized protein</fullName>
    </submittedName>
</protein>
<dbReference type="RefSeq" id="WP_048618892.1">
    <property type="nucleotide sequence ID" value="NZ_CABMLM010000013.1"/>
</dbReference>
<dbReference type="InterPro" id="IPR010261">
    <property type="entry name" value="Tir_chaperone"/>
</dbReference>
<dbReference type="CDD" id="cd16364">
    <property type="entry name" value="T3SC_I-like"/>
    <property type="match status" value="1"/>
</dbReference>
<accession>A0ABN4H9L0</accession>
<sequence>MDHRLSVMISDLSKRLEIEELSFDERGCLTLAIGDKALLIEEAGDGLVLTGYVASLQDCLSEHLLTLCLISNLNALRLRAAVLCIEETTMSLILQQRVYLSDYSAQELLAAIECFIKQLVQMSDTISDSSFLSSTPPALAVK</sequence>
<organism evidence="1 2">
    <name type="scientific">Yersinia aleksiciae</name>
    <dbReference type="NCBI Taxonomy" id="263819"/>
    <lineage>
        <taxon>Bacteria</taxon>
        <taxon>Pseudomonadati</taxon>
        <taxon>Pseudomonadota</taxon>
        <taxon>Gammaproteobacteria</taxon>
        <taxon>Enterobacterales</taxon>
        <taxon>Yersiniaceae</taxon>
        <taxon>Yersinia</taxon>
    </lineage>
</organism>
<dbReference type="Gene3D" id="3.30.1460.10">
    <property type="match status" value="1"/>
</dbReference>
<proteinExistence type="predicted"/>
<evidence type="ECO:0000313" key="2">
    <source>
        <dbReference type="Proteomes" id="UP000069914"/>
    </source>
</evidence>
<dbReference type="Pfam" id="PF05932">
    <property type="entry name" value="CesT"/>
    <property type="match status" value="1"/>
</dbReference>
<gene>
    <name evidence="1" type="ORF">ACZ76_10460</name>
</gene>
<reference evidence="1 2" key="1">
    <citation type="journal article" date="2015" name="Genome Announc.">
        <title>De Novo Genome Sequence of Yersinia aleksiciae Y159T.</title>
        <authorList>
            <person name="Sprague L.D."/>
            <person name="Neubauer H."/>
        </authorList>
    </citation>
    <scope>NUCLEOTIDE SEQUENCE [LARGE SCALE GENOMIC DNA]</scope>
    <source>
        <strain evidence="1 2">159</strain>
    </source>
</reference>
<evidence type="ECO:0000313" key="1">
    <source>
        <dbReference type="EMBL" id="AKP33936.1"/>
    </source>
</evidence>
<dbReference type="EMBL" id="CP011975">
    <property type="protein sequence ID" value="AKP33936.1"/>
    <property type="molecule type" value="Genomic_DNA"/>
</dbReference>
<name>A0ABN4H9L0_YERAE</name>
<dbReference type="Proteomes" id="UP000069914">
    <property type="component" value="Chromosome"/>
</dbReference>
<dbReference type="SUPFAM" id="SSF69635">
    <property type="entry name" value="Type III secretory system chaperone-like"/>
    <property type="match status" value="1"/>
</dbReference>